<dbReference type="SUPFAM" id="SSF52833">
    <property type="entry name" value="Thioredoxin-like"/>
    <property type="match status" value="1"/>
</dbReference>
<sequence length="192" mass="21226">MERNSNRNTKGKIMKKLILTMTILTLLAVPALALDVFPDLELTGSLTAEQAAHLGVETAPLKVSDIKGDYLLVEVFSLYCPICQRDAPEVNALRRALAASDVGSAIRFIGIGAGNTPFEINFYAKKYEADFPLFHDEDFVAHKALENVGTPAFYLVDLKAGLKLIFFHEGEMDDHKVMLDSLLKAVRENGRE</sequence>
<dbReference type="InterPro" id="IPR000866">
    <property type="entry name" value="AhpC/TSA"/>
</dbReference>
<protein>
    <recommendedName>
        <fullName evidence="1">Thioredoxin domain-containing protein</fullName>
    </recommendedName>
</protein>
<name>A0ABM8AU41_9BACT</name>
<proteinExistence type="predicted"/>
<organism evidence="2 3">
    <name type="scientific">Pseudodesulfovibrio portus</name>
    <dbReference type="NCBI Taxonomy" id="231439"/>
    <lineage>
        <taxon>Bacteria</taxon>
        <taxon>Pseudomonadati</taxon>
        <taxon>Thermodesulfobacteriota</taxon>
        <taxon>Desulfovibrionia</taxon>
        <taxon>Desulfovibrionales</taxon>
        <taxon>Desulfovibrionaceae</taxon>
    </lineage>
</organism>
<evidence type="ECO:0000313" key="3">
    <source>
        <dbReference type="Proteomes" id="UP001061361"/>
    </source>
</evidence>
<dbReference type="PANTHER" id="PTHR42852">
    <property type="entry name" value="THIOL:DISULFIDE INTERCHANGE PROTEIN DSBE"/>
    <property type="match status" value="1"/>
</dbReference>
<dbReference type="PROSITE" id="PS51352">
    <property type="entry name" value="THIOREDOXIN_2"/>
    <property type="match status" value="1"/>
</dbReference>
<dbReference type="InterPro" id="IPR013766">
    <property type="entry name" value="Thioredoxin_domain"/>
</dbReference>
<dbReference type="Proteomes" id="UP001061361">
    <property type="component" value="Chromosome"/>
</dbReference>
<evidence type="ECO:0000259" key="1">
    <source>
        <dbReference type="PROSITE" id="PS51352"/>
    </source>
</evidence>
<dbReference type="InterPro" id="IPR050553">
    <property type="entry name" value="Thioredoxin_ResA/DsbE_sf"/>
</dbReference>
<dbReference type="CDD" id="cd02966">
    <property type="entry name" value="TlpA_like_family"/>
    <property type="match status" value="1"/>
</dbReference>
<dbReference type="Gene3D" id="3.40.30.10">
    <property type="entry name" value="Glutaredoxin"/>
    <property type="match status" value="1"/>
</dbReference>
<dbReference type="Pfam" id="PF00578">
    <property type="entry name" value="AhpC-TSA"/>
    <property type="match status" value="1"/>
</dbReference>
<dbReference type="PANTHER" id="PTHR42852:SF13">
    <property type="entry name" value="PROTEIN DIPZ"/>
    <property type="match status" value="1"/>
</dbReference>
<reference evidence="2" key="1">
    <citation type="submission" date="2022-08" db="EMBL/GenBank/DDBJ databases">
        <title>Genome Sequence of the sulphate-reducing bacterium, Pseudodesulfovibrio portus JCM14722.</title>
        <authorList>
            <person name="Kondo R."/>
            <person name="Kataoka T."/>
        </authorList>
    </citation>
    <scope>NUCLEOTIDE SEQUENCE</scope>
    <source>
        <strain evidence="2">JCM 14722</strain>
    </source>
</reference>
<keyword evidence="3" id="KW-1185">Reference proteome</keyword>
<accession>A0ABM8AU41</accession>
<dbReference type="InterPro" id="IPR036249">
    <property type="entry name" value="Thioredoxin-like_sf"/>
</dbReference>
<dbReference type="EMBL" id="AP026708">
    <property type="protein sequence ID" value="BDQ34985.1"/>
    <property type="molecule type" value="Genomic_DNA"/>
</dbReference>
<gene>
    <name evidence="2" type="ORF">JCM14722_25270</name>
</gene>
<feature type="domain" description="Thioredoxin" evidence="1">
    <location>
        <begin position="31"/>
        <end position="184"/>
    </location>
</feature>
<evidence type="ECO:0000313" key="2">
    <source>
        <dbReference type="EMBL" id="BDQ34985.1"/>
    </source>
</evidence>